<evidence type="ECO:0000313" key="1">
    <source>
        <dbReference type="EMBL" id="QHU30156.1"/>
    </source>
</evidence>
<reference evidence="1" key="1">
    <citation type="journal article" date="2020" name="Nature">
        <title>Giant virus diversity and host interactions through global metagenomics.</title>
        <authorList>
            <person name="Schulz F."/>
            <person name="Roux S."/>
            <person name="Paez-Espino D."/>
            <person name="Jungbluth S."/>
            <person name="Walsh D.A."/>
            <person name="Denef V.J."/>
            <person name="McMahon K.D."/>
            <person name="Konstantinidis K.T."/>
            <person name="Eloe-Fadrosh E.A."/>
            <person name="Kyrpides N.C."/>
            <person name="Woyke T."/>
        </authorList>
    </citation>
    <scope>NUCLEOTIDE SEQUENCE</scope>
    <source>
        <strain evidence="1">GVMAG-M-3300027833-11</strain>
    </source>
</reference>
<dbReference type="EMBL" id="MN740504">
    <property type="protein sequence ID" value="QHU30156.1"/>
    <property type="molecule type" value="Genomic_DNA"/>
</dbReference>
<proteinExistence type="predicted"/>
<organism evidence="1">
    <name type="scientific">viral metagenome</name>
    <dbReference type="NCBI Taxonomy" id="1070528"/>
    <lineage>
        <taxon>unclassified sequences</taxon>
        <taxon>metagenomes</taxon>
        <taxon>organismal metagenomes</taxon>
    </lineage>
</organism>
<sequence>MSSSRKIVVVTGKTNVDSLHVDKEKRIRVNAIAKELDKEQALTMLSLLKCGNTGIHCEEGKKAIGQKINSYKHQDIKKNIYNELSLISLEEVFDKLIESSLSCQYCNKRVKVLYRQVRDPLQWTLDRIDNDSNHSCDNTIISCLGCNLKRRLTDKDKFEFTKKMKIVKVE</sequence>
<accession>A0A6C0LGN8</accession>
<name>A0A6C0LGN8_9ZZZZ</name>
<protein>
    <submittedName>
        <fullName evidence="1">Uncharacterized protein</fullName>
    </submittedName>
</protein>
<dbReference type="AlphaFoldDB" id="A0A6C0LGN8"/>
<dbReference type="Gene3D" id="3.30.40.220">
    <property type="match status" value="1"/>
</dbReference>